<evidence type="ECO:0008006" key="3">
    <source>
        <dbReference type="Google" id="ProtNLM"/>
    </source>
</evidence>
<comment type="caution">
    <text evidence="1">The sequence shown here is derived from an EMBL/GenBank/DDBJ whole genome shotgun (WGS) entry which is preliminary data.</text>
</comment>
<dbReference type="EMBL" id="QKZI01000002">
    <property type="protein sequence ID" value="PZX05701.1"/>
    <property type="molecule type" value="Genomic_DNA"/>
</dbReference>
<accession>A0A2W7MHT1</accession>
<proteinExistence type="predicted"/>
<sequence>MNAMKNSICEALHELKIFQDILTDYPNKYFGNLLSKIIDINTIPFSLITMSGGHMSQFDMEEDFETSYFRIESVDRTKGHVVISLLRPLDLEGNITNSRGHLFRLEKTDKIKTIDVSLISAVQPLTIELLKRNIIIEPKW</sequence>
<reference evidence="1 2" key="1">
    <citation type="submission" date="2018-06" db="EMBL/GenBank/DDBJ databases">
        <title>Genomic Encyclopedia of Type Strains, Phase IV (KMG-IV): sequencing the most valuable type-strain genomes for metagenomic binning, comparative biology and taxonomic classification.</title>
        <authorList>
            <person name="Goeker M."/>
        </authorList>
    </citation>
    <scope>NUCLEOTIDE SEQUENCE [LARGE SCALE GENOMIC DNA]</scope>
    <source>
        <strain evidence="1 2">DSM 5</strain>
    </source>
</reference>
<dbReference type="AlphaFoldDB" id="A0A2W7MHT1"/>
<protein>
    <recommendedName>
        <fullName evidence="3">Spore coat protein Z</fullName>
    </recommendedName>
</protein>
<dbReference type="OrthoDB" id="2737031at2"/>
<keyword evidence="2" id="KW-1185">Reference proteome</keyword>
<evidence type="ECO:0000313" key="1">
    <source>
        <dbReference type="EMBL" id="PZX05701.1"/>
    </source>
</evidence>
<name>A0A2W7MHT1_9BACI</name>
<organism evidence="1 2">
    <name type="scientific">Psychrobacillus insolitus</name>
    <dbReference type="NCBI Taxonomy" id="1461"/>
    <lineage>
        <taxon>Bacteria</taxon>
        <taxon>Bacillati</taxon>
        <taxon>Bacillota</taxon>
        <taxon>Bacilli</taxon>
        <taxon>Bacillales</taxon>
        <taxon>Bacillaceae</taxon>
        <taxon>Psychrobacillus</taxon>
    </lineage>
</organism>
<dbReference type="Proteomes" id="UP000248646">
    <property type="component" value="Unassembled WGS sequence"/>
</dbReference>
<gene>
    <name evidence="1" type="ORF">C7437_102160</name>
</gene>
<evidence type="ECO:0000313" key="2">
    <source>
        <dbReference type="Proteomes" id="UP000248646"/>
    </source>
</evidence>